<dbReference type="Gene3D" id="1.20.120.450">
    <property type="entry name" value="dinb family like domain"/>
    <property type="match status" value="1"/>
</dbReference>
<evidence type="ECO:0000256" key="1">
    <source>
        <dbReference type="ARBA" id="ARBA00022490"/>
    </source>
</evidence>
<protein>
    <recommendedName>
        <fullName evidence="5">DinB-like domain-containing protein</fullName>
    </recommendedName>
</protein>
<proteinExistence type="inferred from homology"/>
<dbReference type="Proteomes" id="UP000563094">
    <property type="component" value="Unassembled WGS sequence"/>
</dbReference>
<evidence type="ECO:0000256" key="3">
    <source>
        <dbReference type="ARBA" id="ARBA00022801"/>
    </source>
</evidence>
<keyword evidence="7" id="KW-1185">Reference proteome</keyword>
<comment type="caution">
    <text evidence="6">The sequence shown here is derived from an EMBL/GenBank/DDBJ whole genome shotgun (WGS) entry which is preliminary data.</text>
</comment>
<dbReference type="GO" id="GO:0016787">
    <property type="term" value="F:hydrolase activity"/>
    <property type="evidence" value="ECO:0007669"/>
    <property type="project" value="UniProtKB-KW"/>
</dbReference>
<evidence type="ECO:0000256" key="4">
    <source>
        <dbReference type="ARBA" id="ARBA00022833"/>
    </source>
</evidence>
<sequence>METPTLSIEQLRFPVGRFEAPSVFQSVRIQEAIATLEALPEQLQQAIAGLSEEQLDTPYRPGGWTIRQVVHHLPDSHMNSYIRFRLALTEERPVIKPYDEAGWAQLPDAREGDPAVSVQLLTALHQRWAHLLRAMDFPQWHRTFVHPEGGELFLFQVVALYAWHSRHHLAHITALKERRGW</sequence>
<dbReference type="InterPro" id="IPR034660">
    <property type="entry name" value="DinB/YfiT-like"/>
</dbReference>
<dbReference type="InterPro" id="IPR023774">
    <property type="entry name" value="Put_metal_dep_hydrolase_YfiT"/>
</dbReference>
<keyword evidence="4" id="KW-0862">Zinc</keyword>
<name>A0A839GNJ1_9BACT</name>
<gene>
    <name evidence="6" type="ORF">FHS90_003105</name>
</gene>
<evidence type="ECO:0000256" key="2">
    <source>
        <dbReference type="ARBA" id="ARBA00022723"/>
    </source>
</evidence>
<dbReference type="HAMAP" id="MF_01256">
    <property type="entry name" value="YfiT_hydrol"/>
    <property type="match status" value="1"/>
</dbReference>
<reference evidence="6 7" key="1">
    <citation type="submission" date="2020-08" db="EMBL/GenBank/DDBJ databases">
        <title>Genomic Encyclopedia of Type Strains, Phase IV (KMG-IV): sequencing the most valuable type-strain genomes for metagenomic binning, comparative biology and taxonomic classification.</title>
        <authorList>
            <person name="Goeker M."/>
        </authorList>
    </citation>
    <scope>NUCLEOTIDE SEQUENCE [LARGE SCALE GENOMIC DNA]</scope>
    <source>
        <strain evidence="6 7">DSM 29854</strain>
    </source>
</reference>
<dbReference type="AlphaFoldDB" id="A0A839GNJ1"/>
<dbReference type="Pfam" id="PF12867">
    <property type="entry name" value="DinB_2"/>
    <property type="match status" value="1"/>
</dbReference>
<keyword evidence="1" id="KW-0963">Cytoplasm</keyword>
<dbReference type="EMBL" id="JACJIQ010000012">
    <property type="protein sequence ID" value="MBA9078379.1"/>
    <property type="molecule type" value="Genomic_DNA"/>
</dbReference>
<dbReference type="RefSeq" id="WP_066836830.1">
    <property type="nucleotide sequence ID" value="NZ_JACJIQ010000012.1"/>
</dbReference>
<organism evidence="6 7">
    <name type="scientific">Rufibacter quisquiliarum</name>
    <dbReference type="NCBI Taxonomy" id="1549639"/>
    <lineage>
        <taxon>Bacteria</taxon>
        <taxon>Pseudomonadati</taxon>
        <taxon>Bacteroidota</taxon>
        <taxon>Cytophagia</taxon>
        <taxon>Cytophagales</taxon>
        <taxon>Hymenobacteraceae</taxon>
        <taxon>Rufibacter</taxon>
    </lineage>
</organism>
<dbReference type="InterPro" id="IPR024775">
    <property type="entry name" value="DinB-like"/>
</dbReference>
<evidence type="ECO:0000259" key="5">
    <source>
        <dbReference type="Pfam" id="PF12867"/>
    </source>
</evidence>
<evidence type="ECO:0000313" key="7">
    <source>
        <dbReference type="Proteomes" id="UP000563094"/>
    </source>
</evidence>
<keyword evidence="3" id="KW-0378">Hydrolase</keyword>
<dbReference type="GO" id="GO:0046872">
    <property type="term" value="F:metal ion binding"/>
    <property type="evidence" value="ECO:0007669"/>
    <property type="project" value="UniProtKB-KW"/>
</dbReference>
<evidence type="ECO:0000313" key="6">
    <source>
        <dbReference type="EMBL" id="MBA9078379.1"/>
    </source>
</evidence>
<accession>A0A839GNJ1</accession>
<keyword evidence="2" id="KW-0479">Metal-binding</keyword>
<dbReference type="SUPFAM" id="SSF109854">
    <property type="entry name" value="DinB/YfiT-like putative metalloenzymes"/>
    <property type="match status" value="1"/>
</dbReference>
<feature type="domain" description="DinB-like" evidence="5">
    <location>
        <begin position="36"/>
        <end position="172"/>
    </location>
</feature>
<dbReference type="NCBIfam" id="NF009807">
    <property type="entry name" value="PRK13291.1"/>
    <property type="match status" value="1"/>
</dbReference>